<evidence type="ECO:0000313" key="2">
    <source>
        <dbReference type="Proteomes" id="UP000327044"/>
    </source>
</evidence>
<comment type="caution">
    <text evidence="1">The sequence shown here is derived from an EMBL/GenBank/DDBJ whole genome shotgun (WGS) entry which is preliminary data.</text>
</comment>
<organism evidence="1 2">
    <name type="scientific">Photinus pyralis</name>
    <name type="common">Common eastern firefly</name>
    <name type="synonym">Lampyris pyralis</name>
    <dbReference type="NCBI Taxonomy" id="7054"/>
    <lineage>
        <taxon>Eukaryota</taxon>
        <taxon>Metazoa</taxon>
        <taxon>Ecdysozoa</taxon>
        <taxon>Arthropoda</taxon>
        <taxon>Hexapoda</taxon>
        <taxon>Insecta</taxon>
        <taxon>Pterygota</taxon>
        <taxon>Neoptera</taxon>
        <taxon>Endopterygota</taxon>
        <taxon>Coleoptera</taxon>
        <taxon>Polyphaga</taxon>
        <taxon>Elateriformia</taxon>
        <taxon>Elateroidea</taxon>
        <taxon>Lampyridae</taxon>
        <taxon>Lampyrinae</taxon>
        <taxon>Photinus</taxon>
    </lineage>
</organism>
<proteinExistence type="predicted"/>
<dbReference type="AlphaFoldDB" id="A0A5N4B5U4"/>
<evidence type="ECO:0000313" key="1">
    <source>
        <dbReference type="EMBL" id="KAB0804975.1"/>
    </source>
</evidence>
<feature type="non-terminal residue" evidence="1">
    <location>
        <position position="1"/>
    </location>
</feature>
<gene>
    <name evidence="1" type="ORF">PPYR_01945</name>
</gene>
<dbReference type="InParanoid" id="A0A5N4B5U4"/>
<keyword evidence="2" id="KW-1185">Reference proteome</keyword>
<accession>A0A5N4B5U4</accession>
<dbReference type="SUPFAM" id="SSF52980">
    <property type="entry name" value="Restriction endonuclease-like"/>
    <property type="match status" value="1"/>
</dbReference>
<dbReference type="EMBL" id="VVIM01000001">
    <property type="protein sequence ID" value="KAB0804975.1"/>
    <property type="molecule type" value="Genomic_DNA"/>
</dbReference>
<dbReference type="InterPro" id="IPR011604">
    <property type="entry name" value="PDDEXK-like_dom_sf"/>
</dbReference>
<dbReference type="Proteomes" id="UP000327044">
    <property type="component" value="Unassembled WGS sequence"/>
</dbReference>
<sequence length="76" mass="8271">YGRITASKAYEAAHCKVLDGSLTENILGASKLRDTEAMKRGRYLESQILKEVEKINKCGLQLNAAFPIMGASPDGE</sequence>
<dbReference type="InterPro" id="IPR011335">
    <property type="entry name" value="Restrct_endonuc-II-like"/>
</dbReference>
<dbReference type="PANTHER" id="PTHR39953:SF1">
    <property type="entry name" value="RE54151P"/>
    <property type="match status" value="1"/>
</dbReference>
<dbReference type="GO" id="GO:0006281">
    <property type="term" value="P:DNA repair"/>
    <property type="evidence" value="ECO:0007669"/>
    <property type="project" value="UniProtKB-ARBA"/>
</dbReference>
<protein>
    <submittedName>
        <fullName evidence="1">Uncharacterized protein</fullName>
    </submittedName>
</protein>
<reference evidence="1 2" key="1">
    <citation type="journal article" date="2018" name="Elife">
        <title>Firefly genomes illuminate parallel origins of bioluminescence in beetles.</title>
        <authorList>
            <person name="Fallon T.R."/>
            <person name="Lower S.E."/>
            <person name="Chang C.H."/>
            <person name="Bessho-Uehara M."/>
            <person name="Martin G.J."/>
            <person name="Bewick A.J."/>
            <person name="Behringer M."/>
            <person name="Debat H.J."/>
            <person name="Wong I."/>
            <person name="Day J.C."/>
            <person name="Suvorov A."/>
            <person name="Silva C.J."/>
            <person name="Stanger-Hall K.F."/>
            <person name="Hall D.W."/>
            <person name="Schmitz R.J."/>
            <person name="Nelson D.R."/>
            <person name="Lewis S.M."/>
            <person name="Shigenobu S."/>
            <person name="Bybee S.M."/>
            <person name="Larracuente A.M."/>
            <person name="Oba Y."/>
            <person name="Weng J.K."/>
        </authorList>
    </citation>
    <scope>NUCLEOTIDE SEQUENCE [LARGE SCALE GENOMIC DNA]</scope>
    <source>
        <strain evidence="1">1611_PpyrPB1</strain>
        <tissue evidence="1">Whole body</tissue>
    </source>
</reference>
<dbReference type="Gene3D" id="3.90.320.10">
    <property type="match status" value="1"/>
</dbReference>
<name>A0A5N4B5U4_PHOPY</name>
<feature type="non-terminal residue" evidence="1">
    <location>
        <position position="76"/>
    </location>
</feature>
<dbReference type="PANTHER" id="PTHR39953">
    <property type="entry name" value="RE54151P"/>
    <property type="match status" value="1"/>
</dbReference>